<accession>F5Y0R6</accession>
<dbReference type="STRING" id="365046.Rta_35470"/>
<dbReference type="EMBL" id="CP000245">
    <property type="protein sequence ID" value="AEG94660.1"/>
    <property type="molecule type" value="Genomic_DNA"/>
</dbReference>
<dbReference type="KEGG" id="rta:Rta_35470"/>
<reference evidence="6" key="1">
    <citation type="submission" date="2006-01" db="EMBL/GenBank/DDBJ databases">
        <title>Genome of the cyst-dividing bacterium Ramlibacter tataouinensis.</title>
        <authorList>
            <person name="Barakat M."/>
            <person name="Ortet P."/>
            <person name="De Luca G."/>
            <person name="Jourlin-Castelli C."/>
            <person name="Ansaldi M."/>
            <person name="Py B."/>
            <person name="Fichant G."/>
            <person name="Coutinho P."/>
            <person name="Voulhoux R."/>
            <person name="Bastien O."/>
            <person name="Roy S."/>
            <person name="Marechal E."/>
            <person name="Henrissat B."/>
            <person name="Quentin Y."/>
            <person name="Noirot P."/>
            <person name="Filloux A."/>
            <person name="Mejean V."/>
            <person name="DuBow M."/>
            <person name="Barras F."/>
            <person name="Heulin T."/>
        </authorList>
    </citation>
    <scope>NUCLEOTIDE SEQUENCE [LARGE SCALE GENOMIC DNA]</scope>
    <source>
        <strain evidence="6">ATCC BAA-407 / DSM 14655 / LMG 21543 / TTB310</strain>
    </source>
</reference>
<dbReference type="GO" id="GO:0000160">
    <property type="term" value="P:phosphorelay signal transduction system"/>
    <property type="evidence" value="ECO:0007669"/>
    <property type="project" value="UniProtKB-KW"/>
</dbReference>
<dbReference type="HOGENOM" id="CLU_000445_69_8_4"/>
<dbReference type="PROSITE" id="PS50110">
    <property type="entry name" value="RESPONSE_REGULATORY"/>
    <property type="match status" value="1"/>
</dbReference>
<dbReference type="SMART" id="SM00448">
    <property type="entry name" value="REC"/>
    <property type="match status" value="1"/>
</dbReference>
<dbReference type="Gene3D" id="3.40.50.2300">
    <property type="match status" value="1"/>
</dbReference>
<evidence type="ECO:0000259" key="4">
    <source>
        <dbReference type="PROSITE" id="PS50110"/>
    </source>
</evidence>
<dbReference type="eggNOG" id="COG0745">
    <property type="taxonomic scope" value="Bacteria"/>
</dbReference>
<dbReference type="PANTHER" id="PTHR44591:SF14">
    <property type="entry name" value="PROTEIN PILG"/>
    <property type="match status" value="1"/>
</dbReference>
<reference evidence="5 6" key="2">
    <citation type="journal article" date="2011" name="PLoS ONE">
        <title>The Cyst-Dividing Bacterium Ramlibacter tataouinensis TTB310 Genome Reveals a Well-Stocked Toolbox for Adaptation to a Desert Environment.</title>
        <authorList>
            <person name="De Luca G."/>
            <person name="Barakat M."/>
            <person name="Ortet P."/>
            <person name="Fochesato S."/>
            <person name="Jourlin-Castelli C."/>
            <person name="Ansaldi M."/>
            <person name="Py B."/>
            <person name="Fichant G."/>
            <person name="Coutinho P.M."/>
            <person name="Voulhoux R."/>
            <person name="Bastien O."/>
            <person name="Marechal E."/>
            <person name="Henrissat B."/>
            <person name="Quentin Y."/>
            <person name="Noirot P."/>
            <person name="Filloux A."/>
            <person name="Mejean V."/>
            <person name="Dubow M.S."/>
            <person name="Barras F."/>
            <person name="Barbe V."/>
            <person name="Weissenbach J."/>
            <person name="Mihalcescu I."/>
            <person name="Vermeglio A."/>
            <person name="Achouak W."/>
            <person name="Heulin T."/>
        </authorList>
    </citation>
    <scope>NUCLEOTIDE SEQUENCE [LARGE SCALE GENOMIC DNA]</scope>
    <source>
        <strain evidence="6">ATCC BAA-407 / DSM 14655 / LMG 21543 / TTB310</strain>
    </source>
</reference>
<dbReference type="SUPFAM" id="SSF52172">
    <property type="entry name" value="CheY-like"/>
    <property type="match status" value="1"/>
</dbReference>
<dbReference type="PANTHER" id="PTHR44591">
    <property type="entry name" value="STRESS RESPONSE REGULATOR PROTEIN 1"/>
    <property type="match status" value="1"/>
</dbReference>
<gene>
    <name evidence="5" type="ordered locus">Rta_35470</name>
</gene>
<evidence type="ECO:0000313" key="5">
    <source>
        <dbReference type="EMBL" id="AEG94660.1"/>
    </source>
</evidence>
<evidence type="ECO:0000256" key="3">
    <source>
        <dbReference type="PROSITE-ProRule" id="PRU00169"/>
    </source>
</evidence>
<evidence type="ECO:0000313" key="6">
    <source>
        <dbReference type="Proteomes" id="UP000008385"/>
    </source>
</evidence>
<dbReference type="InterPro" id="IPR011006">
    <property type="entry name" value="CheY-like_superfamily"/>
</dbReference>
<sequence>MAAEEVTVATTPPGRVLLVDDEIAGTDVLALILAGEGLQVTVAANGHQALERLEDAAPDLLITDFMMPGMNGAELVRALRERERYRRLPVLLISGAPEAALRSYGIEYEAFLRKPFGLEQFLASVRSLLPGQAA</sequence>
<proteinExistence type="predicted"/>
<dbReference type="InterPro" id="IPR050595">
    <property type="entry name" value="Bact_response_regulator"/>
</dbReference>
<protein>
    <submittedName>
        <fullName evidence="5">Candidate response regulator, CheY</fullName>
    </submittedName>
</protein>
<keyword evidence="1 3" id="KW-0597">Phosphoprotein</keyword>
<evidence type="ECO:0000256" key="1">
    <source>
        <dbReference type="ARBA" id="ARBA00022553"/>
    </source>
</evidence>
<dbReference type="InterPro" id="IPR001789">
    <property type="entry name" value="Sig_transdc_resp-reg_receiver"/>
</dbReference>
<evidence type="ECO:0000256" key="2">
    <source>
        <dbReference type="ARBA" id="ARBA00023012"/>
    </source>
</evidence>
<keyword evidence="2" id="KW-0902">Two-component regulatory system</keyword>
<feature type="domain" description="Response regulatory" evidence="4">
    <location>
        <begin position="15"/>
        <end position="129"/>
    </location>
</feature>
<feature type="modified residue" description="4-aspartylphosphate" evidence="3">
    <location>
        <position position="64"/>
    </location>
</feature>
<organism evidence="5 6">
    <name type="scientific">Ramlibacter tataouinensis (strain ATCC BAA-407 / DSM 14655 / LMG 21543 / TTB310)</name>
    <dbReference type="NCBI Taxonomy" id="365046"/>
    <lineage>
        <taxon>Bacteria</taxon>
        <taxon>Pseudomonadati</taxon>
        <taxon>Pseudomonadota</taxon>
        <taxon>Betaproteobacteria</taxon>
        <taxon>Burkholderiales</taxon>
        <taxon>Comamonadaceae</taxon>
        <taxon>Ramlibacter</taxon>
    </lineage>
</organism>
<dbReference type="AlphaFoldDB" id="F5Y0R6"/>
<name>F5Y0R6_RAMTT</name>
<dbReference type="Proteomes" id="UP000008385">
    <property type="component" value="Chromosome"/>
</dbReference>
<keyword evidence="6" id="KW-1185">Reference proteome</keyword>
<dbReference type="Pfam" id="PF00072">
    <property type="entry name" value="Response_reg"/>
    <property type="match status" value="1"/>
</dbReference>